<accession>A0A6A6S869</accession>
<protein>
    <submittedName>
        <fullName evidence="1">Uncharacterized protein</fullName>
    </submittedName>
</protein>
<dbReference type="AlphaFoldDB" id="A0A6A6S869"/>
<evidence type="ECO:0000313" key="1">
    <source>
        <dbReference type="EMBL" id="KAF2643885.1"/>
    </source>
</evidence>
<evidence type="ECO:0000313" key="2">
    <source>
        <dbReference type="Proteomes" id="UP000799753"/>
    </source>
</evidence>
<dbReference type="Proteomes" id="UP000799753">
    <property type="component" value="Unassembled WGS sequence"/>
</dbReference>
<dbReference type="EMBL" id="MU006779">
    <property type="protein sequence ID" value="KAF2643885.1"/>
    <property type="molecule type" value="Genomic_DNA"/>
</dbReference>
<reference evidence="1" key="1">
    <citation type="journal article" date="2020" name="Stud. Mycol.">
        <title>101 Dothideomycetes genomes: a test case for predicting lifestyles and emergence of pathogens.</title>
        <authorList>
            <person name="Haridas S."/>
            <person name="Albert R."/>
            <person name="Binder M."/>
            <person name="Bloem J."/>
            <person name="Labutti K."/>
            <person name="Salamov A."/>
            <person name="Andreopoulos B."/>
            <person name="Baker S."/>
            <person name="Barry K."/>
            <person name="Bills G."/>
            <person name="Bluhm B."/>
            <person name="Cannon C."/>
            <person name="Castanera R."/>
            <person name="Culley D."/>
            <person name="Daum C."/>
            <person name="Ezra D."/>
            <person name="Gonzalez J."/>
            <person name="Henrissat B."/>
            <person name="Kuo A."/>
            <person name="Liang C."/>
            <person name="Lipzen A."/>
            <person name="Lutzoni F."/>
            <person name="Magnuson J."/>
            <person name="Mondo S."/>
            <person name="Nolan M."/>
            <person name="Ohm R."/>
            <person name="Pangilinan J."/>
            <person name="Park H.-J."/>
            <person name="Ramirez L."/>
            <person name="Alfaro M."/>
            <person name="Sun H."/>
            <person name="Tritt A."/>
            <person name="Yoshinaga Y."/>
            <person name="Zwiers L.-H."/>
            <person name="Turgeon B."/>
            <person name="Goodwin S."/>
            <person name="Spatafora J."/>
            <person name="Crous P."/>
            <person name="Grigoriev I."/>
        </authorList>
    </citation>
    <scope>NUCLEOTIDE SEQUENCE</scope>
    <source>
        <strain evidence="1">CBS 473.64</strain>
    </source>
</reference>
<organism evidence="1 2">
    <name type="scientific">Massarina eburnea CBS 473.64</name>
    <dbReference type="NCBI Taxonomy" id="1395130"/>
    <lineage>
        <taxon>Eukaryota</taxon>
        <taxon>Fungi</taxon>
        <taxon>Dikarya</taxon>
        <taxon>Ascomycota</taxon>
        <taxon>Pezizomycotina</taxon>
        <taxon>Dothideomycetes</taxon>
        <taxon>Pleosporomycetidae</taxon>
        <taxon>Pleosporales</taxon>
        <taxon>Massarineae</taxon>
        <taxon>Massarinaceae</taxon>
        <taxon>Massarina</taxon>
    </lineage>
</organism>
<sequence>MSLYDLSIVPIIHGLKNTAAILQKGINHAKATNTPLDTFLTARLHSTMEAFPYQIHRLTDSAKGIPPRLNPSIAPLTLPDVEVTFADLLTRIKKTIEYLEAVKKEDIDGKEGVEVTLPFTEQKFTGLTYVGLFALPNFWFHVTVVYGLLRKEGVDVGKSDYLNGQTTTKVEW</sequence>
<proteinExistence type="predicted"/>
<dbReference type="SUPFAM" id="SSF109854">
    <property type="entry name" value="DinB/YfiT-like putative metalloenzymes"/>
    <property type="match status" value="1"/>
</dbReference>
<dbReference type="OrthoDB" id="3724345at2759"/>
<keyword evidence="2" id="KW-1185">Reference proteome</keyword>
<name>A0A6A6S869_9PLEO</name>
<gene>
    <name evidence="1" type="ORF">P280DRAFT_466609</name>
</gene>
<dbReference type="Gene3D" id="1.20.120.450">
    <property type="entry name" value="dinb family like domain"/>
    <property type="match status" value="1"/>
</dbReference>
<dbReference type="InterPro" id="IPR034660">
    <property type="entry name" value="DinB/YfiT-like"/>
</dbReference>
<dbReference type="PANTHER" id="PTHR36922">
    <property type="entry name" value="BLL2446 PROTEIN"/>
    <property type="match status" value="1"/>
</dbReference>
<dbReference type="InterPro" id="IPR018531">
    <property type="entry name" value="DUF1993"/>
</dbReference>
<dbReference type="PANTHER" id="PTHR36922:SF1">
    <property type="entry name" value="DUF1993 DOMAIN-CONTAINING PROTEIN"/>
    <property type="match status" value="1"/>
</dbReference>
<dbReference type="Pfam" id="PF09351">
    <property type="entry name" value="DUF1993"/>
    <property type="match status" value="1"/>
</dbReference>